<evidence type="ECO:0000259" key="2">
    <source>
        <dbReference type="PROSITE" id="PS50943"/>
    </source>
</evidence>
<name>A0A1S9P8R0_9SPHI</name>
<dbReference type="PANTHER" id="PTHR46797:SF1">
    <property type="entry name" value="METHYLPHOSPHONATE SYNTHASE"/>
    <property type="match status" value="1"/>
</dbReference>
<dbReference type="SMART" id="SM00530">
    <property type="entry name" value="HTH_XRE"/>
    <property type="match status" value="1"/>
</dbReference>
<dbReference type="AlphaFoldDB" id="A0A1S9P8R0"/>
<reference evidence="3 4" key="1">
    <citation type="submission" date="2016-07" db="EMBL/GenBank/DDBJ databases">
        <title>Genomic analysis of zinc-resistant bacterium Mucilaginibacter pedocola TBZ30.</title>
        <authorList>
            <person name="Huang J."/>
            <person name="Tang J."/>
        </authorList>
    </citation>
    <scope>NUCLEOTIDE SEQUENCE [LARGE SCALE GENOMIC DNA]</scope>
    <source>
        <strain evidence="3 4">TBZ30</strain>
    </source>
</reference>
<dbReference type="GO" id="GO:0003700">
    <property type="term" value="F:DNA-binding transcription factor activity"/>
    <property type="evidence" value="ECO:0007669"/>
    <property type="project" value="TreeGrafter"/>
</dbReference>
<organism evidence="3 4">
    <name type="scientific">Mucilaginibacter pedocola</name>
    <dbReference type="NCBI Taxonomy" id="1792845"/>
    <lineage>
        <taxon>Bacteria</taxon>
        <taxon>Pseudomonadati</taxon>
        <taxon>Bacteroidota</taxon>
        <taxon>Sphingobacteriia</taxon>
        <taxon>Sphingobacteriales</taxon>
        <taxon>Sphingobacteriaceae</taxon>
        <taxon>Mucilaginibacter</taxon>
    </lineage>
</organism>
<dbReference type="GO" id="GO:0003677">
    <property type="term" value="F:DNA binding"/>
    <property type="evidence" value="ECO:0007669"/>
    <property type="project" value="UniProtKB-KW"/>
</dbReference>
<dbReference type="RefSeq" id="WP_078350650.1">
    <property type="nucleotide sequence ID" value="NZ_MBTF01000036.1"/>
</dbReference>
<dbReference type="GO" id="GO:0005829">
    <property type="term" value="C:cytosol"/>
    <property type="evidence" value="ECO:0007669"/>
    <property type="project" value="TreeGrafter"/>
</dbReference>
<evidence type="ECO:0000313" key="4">
    <source>
        <dbReference type="Proteomes" id="UP000189739"/>
    </source>
</evidence>
<feature type="domain" description="HTH cro/C1-type" evidence="2">
    <location>
        <begin position="16"/>
        <end position="70"/>
    </location>
</feature>
<dbReference type="InterPro" id="IPR010982">
    <property type="entry name" value="Lambda_DNA-bd_dom_sf"/>
</dbReference>
<dbReference type="EMBL" id="MBTF01000036">
    <property type="protein sequence ID" value="OOQ57356.1"/>
    <property type="molecule type" value="Genomic_DNA"/>
</dbReference>
<accession>A0A1S9P8R0</accession>
<dbReference type="SUPFAM" id="SSF47413">
    <property type="entry name" value="lambda repressor-like DNA-binding domains"/>
    <property type="match status" value="1"/>
</dbReference>
<protein>
    <recommendedName>
        <fullName evidence="2">HTH cro/C1-type domain-containing protein</fullName>
    </recommendedName>
</protein>
<evidence type="ECO:0000313" key="3">
    <source>
        <dbReference type="EMBL" id="OOQ57356.1"/>
    </source>
</evidence>
<evidence type="ECO:0000256" key="1">
    <source>
        <dbReference type="ARBA" id="ARBA00023125"/>
    </source>
</evidence>
<proteinExistence type="predicted"/>
<dbReference type="Proteomes" id="UP000189739">
    <property type="component" value="Unassembled WGS sequence"/>
</dbReference>
<dbReference type="InterPro" id="IPR050807">
    <property type="entry name" value="TransReg_Diox_bact_type"/>
</dbReference>
<dbReference type="STRING" id="1792845.BC343_14725"/>
<gene>
    <name evidence="3" type="ORF">BC343_14725</name>
</gene>
<keyword evidence="1" id="KW-0238">DNA-binding</keyword>
<dbReference type="Gene3D" id="1.10.260.40">
    <property type="entry name" value="lambda repressor-like DNA-binding domains"/>
    <property type="match status" value="1"/>
</dbReference>
<dbReference type="PANTHER" id="PTHR46797">
    <property type="entry name" value="HTH-TYPE TRANSCRIPTIONAL REGULATOR"/>
    <property type="match status" value="1"/>
</dbReference>
<comment type="caution">
    <text evidence="3">The sequence shown here is derived from an EMBL/GenBank/DDBJ whole genome shotgun (WGS) entry which is preliminary data.</text>
</comment>
<dbReference type="PROSITE" id="PS50943">
    <property type="entry name" value="HTH_CROC1"/>
    <property type="match status" value="1"/>
</dbReference>
<dbReference type="CDD" id="cd00093">
    <property type="entry name" value="HTH_XRE"/>
    <property type="match status" value="1"/>
</dbReference>
<dbReference type="OrthoDB" id="680346at2"/>
<dbReference type="InterPro" id="IPR001387">
    <property type="entry name" value="Cro/C1-type_HTH"/>
</dbReference>
<sequence length="71" mass="8000">MADGSGNEIKEFGQKLRDIRKSQNYSMEELANMAELEPVQVHRIETGKTNPKLSTVYALAKALNVSPKEFF</sequence>
<keyword evidence="4" id="KW-1185">Reference proteome</keyword>
<dbReference type="Pfam" id="PF01381">
    <property type="entry name" value="HTH_3"/>
    <property type="match status" value="1"/>
</dbReference>